<evidence type="ECO:0000256" key="1">
    <source>
        <dbReference type="SAM" id="Phobius"/>
    </source>
</evidence>
<comment type="caution">
    <text evidence="3">The sequence shown here is derived from an EMBL/GenBank/DDBJ whole genome shotgun (WGS) entry which is preliminary data.</text>
</comment>
<dbReference type="InterPro" id="IPR001173">
    <property type="entry name" value="Glyco_trans_2-like"/>
</dbReference>
<sequence>MKLIGLLVDSYRLLIFVAVLIVIALDNARVIRRLGRFPRAGRRPRVSVLVPARNEADSIAACVRSLLAQDYPDFELLVLDDNSADETGKLLARLTSPRLRVLTGQTLPEGWNGKPWACHQLARAADGELLLFTDADTIHRPDSLRLAVDAIEATGADMMTALIRNEVRTLGEQITVPFMVWAIMSILPVRLAHTLRRSKAFAAASGKLLLFRRNAYATIGGHAAVRFEAAEDVALARAVKGANLRLRLVDAADCVSARMYDGFRTAASGFNKNFFAIFDYRLLPALFVWLWMLTITWHPLASVAALAATGRFDSRLWAAAATVILAALGWLVVALKARLPCRLAVYYPLIMTAASALGLASIVSTVLGRTVWKDRRLVKHRIRLV</sequence>
<feature type="transmembrane region" description="Helical" evidence="1">
    <location>
        <begin position="288"/>
        <end position="309"/>
    </location>
</feature>
<dbReference type="GO" id="GO:0016740">
    <property type="term" value="F:transferase activity"/>
    <property type="evidence" value="ECO:0007669"/>
    <property type="project" value="UniProtKB-KW"/>
</dbReference>
<dbReference type="InterPro" id="IPR029044">
    <property type="entry name" value="Nucleotide-diphossugar_trans"/>
</dbReference>
<dbReference type="EMBL" id="DSUT01000142">
    <property type="protein sequence ID" value="HGK28613.1"/>
    <property type="molecule type" value="Genomic_DNA"/>
</dbReference>
<accession>A0A7C4CBX0</accession>
<reference evidence="3" key="1">
    <citation type="journal article" date="2020" name="mSystems">
        <title>Genome- and Community-Level Interaction Insights into Carbon Utilization and Element Cycling Functions of Hydrothermarchaeota in Hydrothermal Sediment.</title>
        <authorList>
            <person name="Zhou Z."/>
            <person name="Liu Y."/>
            <person name="Xu W."/>
            <person name="Pan J."/>
            <person name="Luo Z.H."/>
            <person name="Li M."/>
        </authorList>
    </citation>
    <scope>NUCLEOTIDE SEQUENCE [LARGE SCALE GENOMIC DNA]</scope>
    <source>
        <strain evidence="3">SpSt-488</strain>
    </source>
</reference>
<keyword evidence="1" id="KW-0472">Membrane</keyword>
<proteinExistence type="predicted"/>
<feature type="transmembrane region" description="Helical" evidence="1">
    <location>
        <begin position="12"/>
        <end position="31"/>
    </location>
</feature>
<feature type="transmembrane region" description="Helical" evidence="1">
    <location>
        <begin position="345"/>
        <end position="372"/>
    </location>
</feature>
<keyword evidence="1" id="KW-1133">Transmembrane helix</keyword>
<dbReference type="AlphaFoldDB" id="A0A7C4CBX0"/>
<feature type="transmembrane region" description="Helical" evidence="1">
    <location>
        <begin position="316"/>
        <end position="333"/>
    </location>
</feature>
<evidence type="ECO:0000259" key="2">
    <source>
        <dbReference type="Pfam" id="PF00535"/>
    </source>
</evidence>
<keyword evidence="3" id="KW-0808">Transferase</keyword>
<dbReference type="PANTHER" id="PTHR43646">
    <property type="entry name" value="GLYCOSYLTRANSFERASE"/>
    <property type="match status" value="1"/>
</dbReference>
<name>A0A7C4CBX0_UNCW3</name>
<dbReference type="Gene3D" id="3.90.550.10">
    <property type="entry name" value="Spore Coat Polysaccharide Biosynthesis Protein SpsA, Chain A"/>
    <property type="match status" value="1"/>
</dbReference>
<protein>
    <submittedName>
        <fullName evidence="3">Glycosyltransferase</fullName>
    </submittedName>
</protein>
<organism evidence="3">
    <name type="scientific">candidate division WOR-3 bacterium</name>
    <dbReference type="NCBI Taxonomy" id="2052148"/>
    <lineage>
        <taxon>Bacteria</taxon>
        <taxon>Bacteria division WOR-3</taxon>
    </lineage>
</organism>
<dbReference type="Pfam" id="PF00535">
    <property type="entry name" value="Glycos_transf_2"/>
    <property type="match status" value="1"/>
</dbReference>
<dbReference type="PANTHER" id="PTHR43646:SF3">
    <property type="entry name" value="SLR1566 PROTEIN"/>
    <property type="match status" value="1"/>
</dbReference>
<gene>
    <name evidence="3" type="ORF">ENS41_06620</name>
</gene>
<dbReference type="CDD" id="cd06423">
    <property type="entry name" value="CESA_like"/>
    <property type="match status" value="1"/>
</dbReference>
<dbReference type="SUPFAM" id="SSF53448">
    <property type="entry name" value="Nucleotide-diphospho-sugar transferases"/>
    <property type="match status" value="1"/>
</dbReference>
<feature type="domain" description="Glycosyltransferase 2-like" evidence="2">
    <location>
        <begin position="47"/>
        <end position="172"/>
    </location>
</feature>
<keyword evidence="1" id="KW-0812">Transmembrane</keyword>
<evidence type="ECO:0000313" key="3">
    <source>
        <dbReference type="EMBL" id="HGK28613.1"/>
    </source>
</evidence>